<organism evidence="2 3">
    <name type="scientific">Gambusia affinis</name>
    <name type="common">Western mosquitofish</name>
    <name type="synonym">Heterandria affinis</name>
    <dbReference type="NCBI Taxonomy" id="33528"/>
    <lineage>
        <taxon>Eukaryota</taxon>
        <taxon>Metazoa</taxon>
        <taxon>Chordata</taxon>
        <taxon>Craniata</taxon>
        <taxon>Vertebrata</taxon>
        <taxon>Euteleostomi</taxon>
        <taxon>Actinopterygii</taxon>
        <taxon>Neopterygii</taxon>
        <taxon>Teleostei</taxon>
        <taxon>Neoteleostei</taxon>
        <taxon>Acanthomorphata</taxon>
        <taxon>Ovalentaria</taxon>
        <taxon>Atherinomorphae</taxon>
        <taxon>Cyprinodontiformes</taxon>
        <taxon>Poeciliidae</taxon>
        <taxon>Poeciliinae</taxon>
        <taxon>Gambusia</taxon>
    </lineage>
</organism>
<dbReference type="AlphaFoldDB" id="A0A315VSJ9"/>
<evidence type="ECO:0000256" key="1">
    <source>
        <dbReference type="SAM" id="MobiDB-lite"/>
    </source>
</evidence>
<reference evidence="2 3" key="1">
    <citation type="journal article" date="2018" name="G3 (Bethesda)">
        <title>A High-Quality Reference Genome for the Invasive Mosquitofish Gambusia affinis Using a Chicago Library.</title>
        <authorList>
            <person name="Hoffberg S.L."/>
            <person name="Troendle N.J."/>
            <person name="Glenn T.C."/>
            <person name="Mahmud O."/>
            <person name="Louha S."/>
            <person name="Chalopin D."/>
            <person name="Bennetzen J.L."/>
            <person name="Mauricio R."/>
        </authorList>
    </citation>
    <scope>NUCLEOTIDE SEQUENCE [LARGE SCALE GENOMIC DNA]</scope>
    <source>
        <strain evidence="2">NE01/NJP1002.9</strain>
        <tissue evidence="2">Muscle</tissue>
    </source>
</reference>
<sequence length="182" mass="19647">GCWCSAPTGQEGNRCLVDVCPAEEKQVEALAPPTAPEPADQVTPSSTDVEPASERRDLESPITQQPEPHLEEAPAHTAEQSEAAAGEEEAGESGAPSVCSPVKSFLLRFPLAAECVERCRTLLQEHHLTPPTLSMLSPCPQLAQQLSQRAQQHCSNMASRFALPGFLSSLNRFVLQRRPPDT</sequence>
<dbReference type="EMBL" id="NHOQ01001192">
    <property type="protein sequence ID" value="PWA26288.1"/>
    <property type="molecule type" value="Genomic_DNA"/>
</dbReference>
<evidence type="ECO:0000313" key="2">
    <source>
        <dbReference type="EMBL" id="PWA26288.1"/>
    </source>
</evidence>
<keyword evidence="3" id="KW-1185">Reference proteome</keyword>
<feature type="non-terminal residue" evidence="2">
    <location>
        <position position="1"/>
    </location>
</feature>
<accession>A0A315VSJ9</accession>
<evidence type="ECO:0000313" key="3">
    <source>
        <dbReference type="Proteomes" id="UP000250572"/>
    </source>
</evidence>
<protein>
    <submittedName>
        <fullName evidence="2">Uncharacterized protein</fullName>
    </submittedName>
</protein>
<feature type="region of interest" description="Disordered" evidence="1">
    <location>
        <begin position="27"/>
        <end position="98"/>
    </location>
</feature>
<dbReference type="Proteomes" id="UP000250572">
    <property type="component" value="Unassembled WGS sequence"/>
</dbReference>
<gene>
    <name evidence="2" type="ORF">CCH79_00020334</name>
</gene>
<feature type="non-terminal residue" evidence="2">
    <location>
        <position position="182"/>
    </location>
</feature>
<proteinExistence type="predicted"/>
<comment type="caution">
    <text evidence="2">The sequence shown here is derived from an EMBL/GenBank/DDBJ whole genome shotgun (WGS) entry which is preliminary data.</text>
</comment>
<name>A0A315VSJ9_GAMAF</name>